<keyword evidence="2" id="KW-1185">Reference proteome</keyword>
<organism evidence="1 2">
    <name type="scientific">Elysia marginata</name>
    <dbReference type="NCBI Taxonomy" id="1093978"/>
    <lineage>
        <taxon>Eukaryota</taxon>
        <taxon>Metazoa</taxon>
        <taxon>Spiralia</taxon>
        <taxon>Lophotrochozoa</taxon>
        <taxon>Mollusca</taxon>
        <taxon>Gastropoda</taxon>
        <taxon>Heterobranchia</taxon>
        <taxon>Euthyneura</taxon>
        <taxon>Panpulmonata</taxon>
        <taxon>Sacoglossa</taxon>
        <taxon>Placobranchoidea</taxon>
        <taxon>Plakobranchidae</taxon>
        <taxon>Elysia</taxon>
    </lineage>
</organism>
<dbReference type="InterPro" id="IPR043128">
    <property type="entry name" value="Rev_trsase/Diguanyl_cyclase"/>
</dbReference>
<dbReference type="CDD" id="cd01647">
    <property type="entry name" value="RT_LTR"/>
    <property type="match status" value="1"/>
</dbReference>
<dbReference type="PANTHER" id="PTHR24559">
    <property type="entry name" value="TRANSPOSON TY3-I GAG-POL POLYPROTEIN"/>
    <property type="match status" value="1"/>
</dbReference>
<proteinExistence type="predicted"/>
<dbReference type="InterPro" id="IPR053134">
    <property type="entry name" value="RNA-dir_DNA_polymerase"/>
</dbReference>
<dbReference type="Gene3D" id="3.10.10.10">
    <property type="entry name" value="HIV Type 1 Reverse Transcriptase, subunit A, domain 1"/>
    <property type="match status" value="1"/>
</dbReference>
<dbReference type="Proteomes" id="UP000762676">
    <property type="component" value="Unassembled WGS sequence"/>
</dbReference>
<accession>A0AAV4J140</accession>
<gene>
    <name evidence="1" type="ORF">ElyMa_003192900</name>
</gene>
<dbReference type="PANTHER" id="PTHR24559:SF444">
    <property type="entry name" value="REVERSE TRANSCRIPTASE DOMAIN-CONTAINING PROTEIN"/>
    <property type="match status" value="1"/>
</dbReference>
<protein>
    <submittedName>
        <fullName evidence="1">Pol polyprotein</fullName>
    </submittedName>
</protein>
<dbReference type="SUPFAM" id="SSF56672">
    <property type="entry name" value="DNA/RNA polymerases"/>
    <property type="match status" value="1"/>
</dbReference>
<sequence length="207" mass="23289">MSLKDRVAKTELAPIEQDSNKFRKVILEFPALLQPSFSSATVKHGVQHYVFTTGPPVHSQARRVAPDRLAAVRKEFNEMEQMGIIRKSNSPWASPLHIVAKPNGGWRPCDYRRLNHARTSDRYAIPHIHDFDAQLADKTIFSKIDLLCGYHQIPTHPGDILKTAVITPFGLYEFQRSAFVLKKRRSDISSFDGHCATGVVLCICLPG</sequence>
<dbReference type="EMBL" id="BMAT01006594">
    <property type="protein sequence ID" value="GFS15654.1"/>
    <property type="molecule type" value="Genomic_DNA"/>
</dbReference>
<evidence type="ECO:0000313" key="2">
    <source>
        <dbReference type="Proteomes" id="UP000762676"/>
    </source>
</evidence>
<name>A0AAV4J140_9GAST</name>
<dbReference type="Gene3D" id="3.30.70.270">
    <property type="match status" value="1"/>
</dbReference>
<comment type="caution">
    <text evidence="1">The sequence shown here is derived from an EMBL/GenBank/DDBJ whole genome shotgun (WGS) entry which is preliminary data.</text>
</comment>
<dbReference type="AlphaFoldDB" id="A0AAV4J140"/>
<evidence type="ECO:0000313" key="1">
    <source>
        <dbReference type="EMBL" id="GFS15654.1"/>
    </source>
</evidence>
<dbReference type="InterPro" id="IPR043502">
    <property type="entry name" value="DNA/RNA_pol_sf"/>
</dbReference>
<reference evidence="1 2" key="1">
    <citation type="journal article" date="2021" name="Elife">
        <title>Chloroplast acquisition without the gene transfer in kleptoplastic sea slugs, Plakobranchus ocellatus.</title>
        <authorList>
            <person name="Maeda T."/>
            <person name="Takahashi S."/>
            <person name="Yoshida T."/>
            <person name="Shimamura S."/>
            <person name="Takaki Y."/>
            <person name="Nagai Y."/>
            <person name="Toyoda A."/>
            <person name="Suzuki Y."/>
            <person name="Arimoto A."/>
            <person name="Ishii H."/>
            <person name="Satoh N."/>
            <person name="Nishiyama T."/>
            <person name="Hasebe M."/>
            <person name="Maruyama T."/>
            <person name="Minagawa J."/>
            <person name="Obokata J."/>
            <person name="Shigenobu S."/>
        </authorList>
    </citation>
    <scope>NUCLEOTIDE SEQUENCE [LARGE SCALE GENOMIC DNA]</scope>
</reference>